<keyword evidence="3" id="KW-0347">Helicase</keyword>
<dbReference type="EMBL" id="CYXX01000005">
    <property type="protein sequence ID" value="CUM87876.1"/>
    <property type="molecule type" value="Genomic_DNA"/>
</dbReference>
<dbReference type="Pfam" id="PF13538">
    <property type="entry name" value="UvrD_C_2"/>
    <property type="match status" value="1"/>
</dbReference>
<dbReference type="Proteomes" id="UP000095453">
    <property type="component" value="Unassembled WGS sequence"/>
</dbReference>
<reference evidence="3 4" key="1">
    <citation type="submission" date="2015-09" db="EMBL/GenBank/DDBJ databases">
        <authorList>
            <consortium name="Pathogen Informatics"/>
        </authorList>
    </citation>
    <scope>NUCLEOTIDE SEQUENCE [LARGE SCALE GENOMIC DNA]</scope>
    <source>
        <strain evidence="3 4">2789STDY5608887</strain>
    </source>
</reference>
<dbReference type="InterPro" id="IPR027785">
    <property type="entry name" value="UvrD-like_helicase_C"/>
</dbReference>
<dbReference type="SUPFAM" id="SSF52540">
    <property type="entry name" value="P-loop containing nucleoside triphosphate hydrolases"/>
    <property type="match status" value="1"/>
</dbReference>
<sequence length="673" mass="79309">MSDKSLFYRGFEGNTEIEDFFERFQEYAEANETGNSVYILKRPLGDKKYTYDYDKAVVILVPKHKMLFLDYGGNEEAFEEYVDDFVDDVGHISDKYDYMQVLGRTSKWRKDFIETRTYSEIKDLSVEDLLRSIRIVSNEMSRKGEFIISLLTGSINDIEKTGIAYPETILEKIKRKIVLFDGEQTRFIYDEPHEKRITIQGLAGTGKTELLLHKIKEIYTHNDEVKIAFTCHNKILADNVRTRIPEFFNFMKVQEQIKWEEKLWVMSSWGSKADRNSGVYSYICDFYGIPFERFTYSTTFEGVCKRAIANLREQGSVEPCFDYILIDESQDFAESFFKLCEMVTRKCVYVAGDIFQNVFDYEDVSRVEPQFLLNKCYRTDPKTLMCAHAIGMGLFKPDIPLRWLSDSGWSDCGYDIKKNDGYYDLYRKPLRRFEDLGDVKLSTLEVMPTKRERYFEKIIEIIAKIQKENETVEPEDIGIMFLENNNTNYELAKRLQIEIKKEFGWNVNIGYETKEKIKDTLFVSNKNNVKGLEFPFVICFMQGCLTDNLQTRNSIYMMLTRSFITSYFILPDEGIKNIEHIMQGVDQVNKNGYLHVKEPTDDQKKTLYNAIIQHTSIHQSQREIVEDVLDELRIPKNEREKFHKLIETLYKDEFDKDRVYEIVQTNYNMMNSK</sequence>
<dbReference type="RefSeq" id="WP_055168182.1">
    <property type="nucleotide sequence ID" value="NZ_CYXX01000005.1"/>
</dbReference>
<dbReference type="GO" id="GO:0000725">
    <property type="term" value="P:recombinational repair"/>
    <property type="evidence" value="ECO:0007669"/>
    <property type="project" value="TreeGrafter"/>
</dbReference>
<dbReference type="GO" id="GO:0003677">
    <property type="term" value="F:DNA binding"/>
    <property type="evidence" value="ECO:0007669"/>
    <property type="project" value="InterPro"/>
</dbReference>
<dbReference type="GO" id="GO:0005524">
    <property type="term" value="F:ATP binding"/>
    <property type="evidence" value="ECO:0007669"/>
    <property type="project" value="InterPro"/>
</dbReference>
<protein>
    <submittedName>
        <fullName evidence="3">Superfamily I DNA and RNA helicases</fullName>
    </submittedName>
</protein>
<keyword evidence="3" id="KW-0067">ATP-binding</keyword>
<dbReference type="InterPro" id="IPR027417">
    <property type="entry name" value="P-loop_NTPase"/>
</dbReference>
<dbReference type="GO" id="GO:0043138">
    <property type="term" value="F:3'-5' DNA helicase activity"/>
    <property type="evidence" value="ECO:0007669"/>
    <property type="project" value="TreeGrafter"/>
</dbReference>
<organism evidence="3 4">
    <name type="scientific">Roseburia inulinivorans</name>
    <dbReference type="NCBI Taxonomy" id="360807"/>
    <lineage>
        <taxon>Bacteria</taxon>
        <taxon>Bacillati</taxon>
        <taxon>Bacillota</taxon>
        <taxon>Clostridia</taxon>
        <taxon>Lachnospirales</taxon>
        <taxon>Lachnospiraceae</taxon>
        <taxon>Roseburia</taxon>
    </lineage>
</organism>
<dbReference type="InterPro" id="IPR006935">
    <property type="entry name" value="Helicase/UvrB_N"/>
</dbReference>
<feature type="domain" description="UvrD-like helicase C-terminal" evidence="2">
    <location>
        <begin position="522"/>
        <end position="567"/>
    </location>
</feature>
<dbReference type="Pfam" id="PF04851">
    <property type="entry name" value="ResIII"/>
    <property type="match status" value="1"/>
</dbReference>
<dbReference type="AlphaFoldDB" id="A0A173SD07"/>
<dbReference type="PANTHER" id="PTHR11070">
    <property type="entry name" value="UVRD / RECB / PCRA DNA HELICASE FAMILY MEMBER"/>
    <property type="match status" value="1"/>
</dbReference>
<dbReference type="InterPro" id="IPR000212">
    <property type="entry name" value="DNA_helicase_UvrD/REP"/>
</dbReference>
<feature type="domain" description="Helicase/UvrB N-terminal" evidence="1">
    <location>
        <begin position="170"/>
        <end position="261"/>
    </location>
</feature>
<dbReference type="Gene3D" id="3.40.50.300">
    <property type="entry name" value="P-loop containing nucleotide triphosphate hydrolases"/>
    <property type="match status" value="1"/>
</dbReference>
<evidence type="ECO:0000313" key="4">
    <source>
        <dbReference type="Proteomes" id="UP000095453"/>
    </source>
</evidence>
<keyword evidence="3" id="KW-0378">Hydrolase</keyword>
<proteinExistence type="predicted"/>
<gene>
    <name evidence="3" type="ORF">ERS852444_00890</name>
</gene>
<evidence type="ECO:0000313" key="3">
    <source>
        <dbReference type="EMBL" id="CUM87876.1"/>
    </source>
</evidence>
<evidence type="ECO:0000259" key="2">
    <source>
        <dbReference type="Pfam" id="PF13538"/>
    </source>
</evidence>
<dbReference type="PANTHER" id="PTHR11070:SF2">
    <property type="entry name" value="ATP-DEPENDENT DNA HELICASE SRS2"/>
    <property type="match status" value="1"/>
</dbReference>
<accession>A0A173SD07</accession>
<evidence type="ECO:0000259" key="1">
    <source>
        <dbReference type="Pfam" id="PF04851"/>
    </source>
</evidence>
<keyword evidence="3" id="KW-0547">Nucleotide-binding</keyword>
<dbReference type="GO" id="GO:0016787">
    <property type="term" value="F:hydrolase activity"/>
    <property type="evidence" value="ECO:0007669"/>
    <property type="project" value="InterPro"/>
</dbReference>
<name>A0A173SD07_9FIRM</name>